<dbReference type="EMBL" id="JPRL01000001">
    <property type="protein sequence ID" value="KFF04814.1"/>
    <property type="molecule type" value="Genomic_DNA"/>
</dbReference>
<dbReference type="eggNOG" id="COG3047">
    <property type="taxonomic scope" value="Bacteria"/>
</dbReference>
<dbReference type="RefSeq" id="WP_035681576.1">
    <property type="nucleotide sequence ID" value="NZ_JPRL01000001.1"/>
</dbReference>
<comment type="caution">
    <text evidence="2">The sequence shown here is derived from an EMBL/GenBank/DDBJ whole genome shotgun (WGS) entry which is preliminary data.</text>
</comment>
<reference evidence="2 3" key="1">
    <citation type="submission" date="2014-07" db="EMBL/GenBank/DDBJ databases">
        <title>Genome of Flavobacterium reichenbachii LMG 25512.</title>
        <authorList>
            <person name="Stropko S.J."/>
            <person name="Pipes S.E."/>
            <person name="Newman J.D."/>
        </authorList>
    </citation>
    <scope>NUCLEOTIDE SEQUENCE [LARGE SCALE GENOMIC DNA]</scope>
    <source>
        <strain evidence="2 3">LMG 25512</strain>
    </source>
</reference>
<evidence type="ECO:0000256" key="1">
    <source>
        <dbReference type="SAM" id="SignalP"/>
    </source>
</evidence>
<protein>
    <submittedName>
        <fullName evidence="2">Glutamate dehydrogenase</fullName>
    </submittedName>
</protein>
<feature type="chain" id="PRO_5001801385" evidence="1">
    <location>
        <begin position="22"/>
        <end position="264"/>
    </location>
</feature>
<feature type="signal peptide" evidence="1">
    <location>
        <begin position="1"/>
        <end position="21"/>
    </location>
</feature>
<dbReference type="OrthoDB" id="1142271at2"/>
<gene>
    <name evidence="2" type="ORF">IW19_04370</name>
</gene>
<dbReference type="Proteomes" id="UP000028715">
    <property type="component" value="Unassembled WGS sequence"/>
</dbReference>
<proteinExistence type="predicted"/>
<dbReference type="AlphaFoldDB" id="A0A085ZK50"/>
<sequence length="264" mass="29609">MLKPLFITLFAFISISTTVNAQSDLAQEVGIFAGPVTLQSDFGERNNFDTNVGNTGFGIGIVHWINFSANNNRESFFTEHFKVRSELSFSHTSLKHFGQYVERTPAKPFTTLLKNMHASSSLLGLGAQIEFSPFMKIHDFENTIGGLSPYMSLGFQVSYYSTKVGSHLGDINLPAVTPGKYLTPSDGRAHGFSSEDGVVLSATAGVGVHYKLTTMSDLMFETRFQMYNSDWIDGLNPNKDIYKENKSNDWQVWFNFGYIYYLEF</sequence>
<dbReference type="NCBIfam" id="NF047659">
    <property type="entry name" value="THC0290_0291_fam"/>
    <property type="match status" value="1"/>
</dbReference>
<keyword evidence="1" id="KW-0732">Signal</keyword>
<name>A0A085ZK50_9FLAO</name>
<accession>A0A085ZK50</accession>
<evidence type="ECO:0000313" key="2">
    <source>
        <dbReference type="EMBL" id="KFF04814.1"/>
    </source>
</evidence>
<evidence type="ECO:0000313" key="3">
    <source>
        <dbReference type="Proteomes" id="UP000028715"/>
    </source>
</evidence>
<keyword evidence="3" id="KW-1185">Reference proteome</keyword>
<dbReference type="STRING" id="362418.IW19_04370"/>
<organism evidence="2 3">
    <name type="scientific">Flavobacterium reichenbachii</name>
    <dbReference type="NCBI Taxonomy" id="362418"/>
    <lineage>
        <taxon>Bacteria</taxon>
        <taxon>Pseudomonadati</taxon>
        <taxon>Bacteroidota</taxon>
        <taxon>Flavobacteriia</taxon>
        <taxon>Flavobacteriales</taxon>
        <taxon>Flavobacteriaceae</taxon>
        <taxon>Flavobacterium</taxon>
    </lineage>
</organism>